<dbReference type="RefSeq" id="WP_238229085.1">
    <property type="nucleotide sequence ID" value="NZ_BAAADH010000038.1"/>
</dbReference>
<protein>
    <submittedName>
        <fullName evidence="2">Aklaviketone reductase DauE</fullName>
    </submittedName>
</protein>
<dbReference type="PRINTS" id="PR00081">
    <property type="entry name" value="GDHRDH"/>
</dbReference>
<dbReference type="PRINTS" id="PR00080">
    <property type="entry name" value="SDRFAMILY"/>
</dbReference>
<reference evidence="2" key="2">
    <citation type="submission" date="2021-08" db="EMBL/GenBank/DDBJ databases">
        <authorList>
            <person name="Tani A."/>
            <person name="Ola A."/>
            <person name="Ogura Y."/>
            <person name="Katsura K."/>
            <person name="Hayashi T."/>
        </authorList>
    </citation>
    <scope>NUCLEOTIDE SEQUENCE</scope>
    <source>
        <strain evidence="2">NBRC 15686</strain>
    </source>
</reference>
<proteinExistence type="predicted"/>
<evidence type="ECO:0000313" key="2">
    <source>
        <dbReference type="EMBL" id="GJE68290.1"/>
    </source>
</evidence>
<dbReference type="Pfam" id="PF13561">
    <property type="entry name" value="adh_short_C2"/>
    <property type="match status" value="1"/>
</dbReference>
<dbReference type="InterPro" id="IPR002347">
    <property type="entry name" value="SDR_fam"/>
</dbReference>
<organism evidence="2 3">
    <name type="scientific">Methylorubrum aminovorans</name>
    <dbReference type="NCBI Taxonomy" id="269069"/>
    <lineage>
        <taxon>Bacteria</taxon>
        <taxon>Pseudomonadati</taxon>
        <taxon>Pseudomonadota</taxon>
        <taxon>Alphaproteobacteria</taxon>
        <taxon>Hyphomicrobiales</taxon>
        <taxon>Methylobacteriaceae</taxon>
        <taxon>Methylorubrum</taxon>
    </lineage>
</organism>
<dbReference type="Gene3D" id="3.40.50.720">
    <property type="entry name" value="NAD(P)-binding Rossmann-like Domain"/>
    <property type="match status" value="1"/>
</dbReference>
<accession>A0ABQ4ULY1</accession>
<evidence type="ECO:0000259" key="1">
    <source>
        <dbReference type="SMART" id="SM00822"/>
    </source>
</evidence>
<gene>
    <name evidence="2" type="primary">dauE</name>
    <name evidence="2" type="ORF">LNAOJCKE_5527</name>
</gene>
<name>A0ABQ4ULY1_9HYPH</name>
<comment type="caution">
    <text evidence="2">The sequence shown here is derived from an EMBL/GenBank/DDBJ whole genome shotgun (WGS) entry which is preliminary data.</text>
</comment>
<reference evidence="2" key="1">
    <citation type="journal article" date="2021" name="Front. Microbiol.">
        <title>Comprehensive Comparative Genomics and Phenotyping of Methylobacterium Species.</title>
        <authorList>
            <person name="Alessa O."/>
            <person name="Ogura Y."/>
            <person name="Fujitani Y."/>
            <person name="Takami H."/>
            <person name="Hayashi T."/>
            <person name="Sahin N."/>
            <person name="Tani A."/>
        </authorList>
    </citation>
    <scope>NUCLEOTIDE SEQUENCE</scope>
    <source>
        <strain evidence="2">NBRC 15686</strain>
    </source>
</reference>
<dbReference type="PANTHER" id="PTHR43975:SF2">
    <property type="entry name" value="EG:BACR7A4.14 PROTEIN-RELATED"/>
    <property type="match status" value="1"/>
</dbReference>
<keyword evidence="3" id="KW-1185">Reference proteome</keyword>
<dbReference type="InterPro" id="IPR057326">
    <property type="entry name" value="KR_dom"/>
</dbReference>
<dbReference type="SMART" id="SM00822">
    <property type="entry name" value="PKS_KR"/>
    <property type="match status" value="1"/>
</dbReference>
<dbReference type="EMBL" id="BPRC01000053">
    <property type="protein sequence ID" value="GJE68290.1"/>
    <property type="molecule type" value="Genomic_DNA"/>
</dbReference>
<dbReference type="CDD" id="cd05233">
    <property type="entry name" value="SDR_c"/>
    <property type="match status" value="1"/>
</dbReference>
<sequence>MSRFTGKVAIVTGGSGGIGLAAARRFASEGAKVLVTGRRQQMLDDITAGTPNVQGFVADAAVPADAARTIAKAVECWGRIDVLVNNAGAGAPTTLADADPDRTCAIYAVNVIGPTLLASAALQYLEESQGTIVNVSSTLARKAVAGFADYAASKSALEQATRCWALELAPKGIRVNAIASGPVESDFLRARMGFSEEESEIIKSQERDMIPLKRRGEPEDVATWILNLASTEAGWVTGQVLGIDGGFSIA</sequence>
<evidence type="ECO:0000313" key="3">
    <source>
        <dbReference type="Proteomes" id="UP001055039"/>
    </source>
</evidence>
<dbReference type="PANTHER" id="PTHR43975">
    <property type="entry name" value="ZGC:101858"/>
    <property type="match status" value="1"/>
</dbReference>
<dbReference type="Proteomes" id="UP001055039">
    <property type="component" value="Unassembled WGS sequence"/>
</dbReference>
<dbReference type="SUPFAM" id="SSF51735">
    <property type="entry name" value="NAD(P)-binding Rossmann-fold domains"/>
    <property type="match status" value="1"/>
</dbReference>
<dbReference type="InterPro" id="IPR036291">
    <property type="entry name" value="NAD(P)-bd_dom_sf"/>
</dbReference>
<feature type="domain" description="Ketoreductase" evidence="1">
    <location>
        <begin position="7"/>
        <end position="181"/>
    </location>
</feature>